<dbReference type="PROSITE" id="PS00893">
    <property type="entry name" value="NUDIX_BOX"/>
    <property type="match status" value="1"/>
</dbReference>
<evidence type="ECO:0000256" key="15">
    <source>
        <dbReference type="ARBA" id="ARBA00068566"/>
    </source>
</evidence>
<keyword evidence="8" id="KW-0479">Metal-binding</keyword>
<dbReference type="InterPro" id="IPR020084">
    <property type="entry name" value="NUDIX_hydrolase_CS"/>
</dbReference>
<comment type="catalytic activity">
    <reaction evidence="13">
        <text>a 5'-end (N(7)-methyl 5'-triphosphoguanosine)-ribonucleoside in mRNA + H2O = N(7)-methyl-GDP + a 5'-end phospho-ribonucleoside in mRNA + 2 H(+)</text>
        <dbReference type="Rhea" id="RHEA:67484"/>
        <dbReference type="Rhea" id="RHEA-COMP:15692"/>
        <dbReference type="Rhea" id="RHEA-COMP:17167"/>
        <dbReference type="ChEBI" id="CHEBI:15377"/>
        <dbReference type="ChEBI" id="CHEBI:15378"/>
        <dbReference type="ChEBI" id="CHEBI:63714"/>
        <dbReference type="ChEBI" id="CHEBI:138282"/>
        <dbReference type="ChEBI" id="CHEBI:156461"/>
        <dbReference type="EC" id="3.6.1.62"/>
    </reaction>
    <physiologicalReaction direction="left-to-right" evidence="13">
        <dbReference type="Rhea" id="RHEA:67485"/>
    </physiologicalReaction>
</comment>
<dbReference type="InterPro" id="IPR044099">
    <property type="entry name" value="Dcp2_NUDIX"/>
</dbReference>
<dbReference type="SMART" id="SM01125">
    <property type="entry name" value="DCP2"/>
    <property type="match status" value="1"/>
</dbReference>
<evidence type="ECO:0000256" key="3">
    <source>
        <dbReference type="ARBA" id="ARBA00004123"/>
    </source>
</evidence>
<evidence type="ECO:0000259" key="17">
    <source>
        <dbReference type="PROSITE" id="PS51462"/>
    </source>
</evidence>
<protein>
    <recommendedName>
        <fullName evidence="15">m7GpppN-mRNA hydrolase</fullName>
    </recommendedName>
    <alternativeName>
        <fullName evidence="16">mRNA-decapping enzyme 2</fullName>
    </alternativeName>
</protein>
<keyword evidence="12" id="KW-0539">Nucleus</keyword>
<dbReference type="SUPFAM" id="SSF140586">
    <property type="entry name" value="Dcp2 domain-like"/>
    <property type="match status" value="1"/>
</dbReference>
<dbReference type="PROSITE" id="PS51462">
    <property type="entry name" value="NUDIX"/>
    <property type="match status" value="1"/>
</dbReference>
<keyword evidence="19" id="KW-1185">Reference proteome</keyword>
<dbReference type="GO" id="GO:0003723">
    <property type="term" value="F:RNA binding"/>
    <property type="evidence" value="ECO:0007669"/>
    <property type="project" value="UniProtKB-KW"/>
</dbReference>
<dbReference type="GO" id="GO:0000290">
    <property type="term" value="P:deadenylation-dependent decapping of nuclear-transcribed mRNA"/>
    <property type="evidence" value="ECO:0007669"/>
    <property type="project" value="InterPro"/>
</dbReference>
<accession>A0AAW1CGZ6</accession>
<dbReference type="FunFam" id="1.10.10.1050:FF:000001">
    <property type="entry name" value="M7GpppN-mRNA hydrolase isoform 2"/>
    <property type="match status" value="1"/>
</dbReference>
<evidence type="ECO:0000256" key="11">
    <source>
        <dbReference type="ARBA" id="ARBA00023211"/>
    </source>
</evidence>
<comment type="function">
    <text evidence="14">Decapping metalloenzyme that catalyzes the cleavage of the cap structure on mRNAs. Removes the 7-methyl guanine cap structure from mRNA molecules, yielding a 5'-phosphorylated mRNA fragment and 7m-GDP. Necessary for the degradation of mRNAs, both in normal mRNA turnover and in nonsense-mediated mRNA decay. Plays a role in replication-dependent histone mRNA degradation. Has higher activity towards mRNAs that lack a poly(A) tail. Has no activity towards a cap structure lacking an RNA moiety. The presence of a N(6)-methyladenosine methylation at the second transcribed position of mRNAs (N(6),2'-O-dimethyladenosine cap; m6A(m)) provides resistance to DCP2-mediated decapping. Blocks autophagy in nutrient-rich conditions by repressing the expression of ATG-related genes through degradation of their transcripts.</text>
</comment>
<dbReference type="AlphaFoldDB" id="A0AAW1CGZ6"/>
<evidence type="ECO:0000256" key="2">
    <source>
        <dbReference type="ARBA" id="ARBA00001946"/>
    </source>
</evidence>
<feature type="domain" description="Nudix hydrolase" evidence="17">
    <location>
        <begin position="98"/>
        <end position="227"/>
    </location>
</feature>
<dbReference type="Pfam" id="PF00293">
    <property type="entry name" value="NUDIX"/>
    <property type="match status" value="1"/>
</dbReference>
<dbReference type="Gene3D" id="1.10.10.1050">
    <property type="entry name" value="Dcp2, box A domain"/>
    <property type="match status" value="1"/>
</dbReference>
<dbReference type="GO" id="GO:0140933">
    <property type="term" value="F:5'-(N(7)-methylguanosine 5'-triphospho)-[mRNA] hydrolase activity"/>
    <property type="evidence" value="ECO:0007669"/>
    <property type="project" value="UniProtKB-EC"/>
</dbReference>
<dbReference type="InterPro" id="IPR036189">
    <property type="entry name" value="DCP2_BoxA_sf"/>
</dbReference>
<comment type="cofactor">
    <cofactor evidence="2">
        <name>Mg(2+)</name>
        <dbReference type="ChEBI" id="CHEBI:18420"/>
    </cofactor>
</comment>
<evidence type="ECO:0000256" key="16">
    <source>
        <dbReference type="ARBA" id="ARBA00078183"/>
    </source>
</evidence>
<dbReference type="InterPro" id="IPR015797">
    <property type="entry name" value="NUDIX_hydrolase-like_dom_sf"/>
</dbReference>
<keyword evidence="6" id="KW-0963">Cytoplasm</keyword>
<evidence type="ECO:0000313" key="18">
    <source>
        <dbReference type="EMBL" id="KAK9497696.1"/>
    </source>
</evidence>
<keyword evidence="9" id="KW-0378">Hydrolase</keyword>
<dbReference type="GO" id="GO:0000932">
    <property type="term" value="C:P-body"/>
    <property type="evidence" value="ECO:0007669"/>
    <property type="project" value="UniProtKB-SubCell"/>
</dbReference>
<dbReference type="Gene3D" id="3.90.79.10">
    <property type="entry name" value="Nucleoside Triphosphate Pyrophosphohydrolase"/>
    <property type="match status" value="1"/>
</dbReference>
<sequence>MNYINAACEIPTDILDDLCSRFIINVPEEERKDLIRLCFQIELAHWFYLDFYFRNKLKDKKCCGFREFAHQIFNHIPYLHPYLSNVERIIDEWKGYKLSVPTFGAILLDENMSHVLLVQSYYSKSSWGFPKGKINKDEPPCQCAIREVYEETGFNIENLIDPKEYIEAQVNEQLVRLYIVAGVSRAEIFAPKTRNEIRAVNWFPVTELPATKKDASFKLKTGYAVHSFFMVTPFVRRLRQWIFEHDKKLVKEFRRPRYKSCGDLDYYHYRDSVNFSFLSKVYVNIEKAAKVNKDRLEEIGNRKWMDKCGIENIVDRCKESISNSKHLSSFVIVPSSDNPHKLSTEQNSHIKTKFKPIPFNAITLSESFLRNGISAFCNFKLNWEPVLGTMT</sequence>
<evidence type="ECO:0000256" key="9">
    <source>
        <dbReference type="ARBA" id="ARBA00022801"/>
    </source>
</evidence>
<evidence type="ECO:0000313" key="19">
    <source>
        <dbReference type="Proteomes" id="UP001461498"/>
    </source>
</evidence>
<organism evidence="18 19">
    <name type="scientific">Rhynocoris fuscipes</name>
    <dbReference type="NCBI Taxonomy" id="488301"/>
    <lineage>
        <taxon>Eukaryota</taxon>
        <taxon>Metazoa</taxon>
        <taxon>Ecdysozoa</taxon>
        <taxon>Arthropoda</taxon>
        <taxon>Hexapoda</taxon>
        <taxon>Insecta</taxon>
        <taxon>Pterygota</taxon>
        <taxon>Neoptera</taxon>
        <taxon>Paraneoptera</taxon>
        <taxon>Hemiptera</taxon>
        <taxon>Heteroptera</taxon>
        <taxon>Panheteroptera</taxon>
        <taxon>Cimicomorpha</taxon>
        <taxon>Reduviidae</taxon>
        <taxon>Harpactorinae</taxon>
        <taxon>Harpactorini</taxon>
        <taxon>Rhynocoris</taxon>
    </lineage>
</organism>
<evidence type="ECO:0000256" key="7">
    <source>
        <dbReference type="ARBA" id="ARBA00022553"/>
    </source>
</evidence>
<evidence type="ECO:0000256" key="10">
    <source>
        <dbReference type="ARBA" id="ARBA00022884"/>
    </source>
</evidence>
<dbReference type="PANTHER" id="PTHR23114:SF17">
    <property type="entry name" value="M7GPPPN-MRNA HYDROLASE"/>
    <property type="match status" value="1"/>
</dbReference>
<evidence type="ECO:0000256" key="8">
    <source>
        <dbReference type="ARBA" id="ARBA00022723"/>
    </source>
</evidence>
<dbReference type="GO" id="GO:0000184">
    <property type="term" value="P:nuclear-transcribed mRNA catabolic process, nonsense-mediated decay"/>
    <property type="evidence" value="ECO:0007669"/>
    <property type="project" value="InterPro"/>
</dbReference>
<dbReference type="InterPro" id="IPR007722">
    <property type="entry name" value="DCP2_BoxA"/>
</dbReference>
<evidence type="ECO:0000256" key="12">
    <source>
        <dbReference type="ARBA" id="ARBA00023242"/>
    </source>
</evidence>
<dbReference type="GO" id="GO:0030145">
    <property type="term" value="F:manganese ion binding"/>
    <property type="evidence" value="ECO:0007669"/>
    <property type="project" value="InterPro"/>
</dbReference>
<dbReference type="InterPro" id="IPR000086">
    <property type="entry name" value="NUDIX_hydrolase_dom"/>
</dbReference>
<evidence type="ECO:0000256" key="14">
    <source>
        <dbReference type="ARBA" id="ARBA00060003"/>
    </source>
</evidence>
<dbReference type="Pfam" id="PF05026">
    <property type="entry name" value="DCP2"/>
    <property type="match status" value="1"/>
</dbReference>
<keyword evidence="7" id="KW-0597">Phosphoprotein</keyword>
<evidence type="ECO:0000256" key="13">
    <source>
        <dbReference type="ARBA" id="ARBA00047661"/>
    </source>
</evidence>
<dbReference type="Proteomes" id="UP001461498">
    <property type="component" value="Unassembled WGS sequence"/>
</dbReference>
<evidence type="ECO:0000256" key="4">
    <source>
        <dbReference type="ARBA" id="ARBA00004201"/>
    </source>
</evidence>
<keyword evidence="11" id="KW-0464">Manganese</keyword>
<comment type="subcellular location">
    <subcellularLocation>
        <location evidence="4">Cytoplasm</location>
        <location evidence="4">P-body</location>
    </subcellularLocation>
    <subcellularLocation>
        <location evidence="3">Nucleus</location>
    </subcellularLocation>
</comment>
<dbReference type="SUPFAM" id="SSF55811">
    <property type="entry name" value="Nudix"/>
    <property type="match status" value="1"/>
</dbReference>
<comment type="similarity">
    <text evidence="5">Belongs to the Nudix hydrolase family. DCP2 subfamily.</text>
</comment>
<evidence type="ECO:0000256" key="5">
    <source>
        <dbReference type="ARBA" id="ARBA00005279"/>
    </source>
</evidence>
<dbReference type="EMBL" id="JAPXFL010000014">
    <property type="protein sequence ID" value="KAK9497696.1"/>
    <property type="molecule type" value="Genomic_DNA"/>
</dbReference>
<proteinExistence type="inferred from homology"/>
<evidence type="ECO:0000256" key="1">
    <source>
        <dbReference type="ARBA" id="ARBA00001936"/>
    </source>
</evidence>
<evidence type="ECO:0000256" key="6">
    <source>
        <dbReference type="ARBA" id="ARBA00022490"/>
    </source>
</evidence>
<dbReference type="FunFam" id="3.90.79.10:FF:000003">
    <property type="entry name" value="M7GpppN-mRNA hydrolase isoform 2"/>
    <property type="match status" value="1"/>
</dbReference>
<comment type="caution">
    <text evidence="18">The sequence shown here is derived from an EMBL/GenBank/DDBJ whole genome shotgun (WGS) entry which is preliminary data.</text>
</comment>
<comment type="cofactor">
    <cofactor evidence="1">
        <name>Mn(2+)</name>
        <dbReference type="ChEBI" id="CHEBI:29035"/>
    </cofactor>
</comment>
<name>A0AAW1CGZ6_9HEMI</name>
<dbReference type="CDD" id="cd03672">
    <property type="entry name" value="NUDIX_Dcp2p_Nudt20"/>
    <property type="match status" value="1"/>
</dbReference>
<reference evidence="18 19" key="1">
    <citation type="submission" date="2022-12" db="EMBL/GenBank/DDBJ databases">
        <title>Chromosome-level genome assembly of true bugs.</title>
        <authorList>
            <person name="Ma L."/>
            <person name="Li H."/>
        </authorList>
    </citation>
    <scope>NUCLEOTIDE SEQUENCE [LARGE SCALE GENOMIC DNA]</scope>
    <source>
        <strain evidence="18">Lab_2022b</strain>
    </source>
</reference>
<dbReference type="GO" id="GO:0005634">
    <property type="term" value="C:nucleus"/>
    <property type="evidence" value="ECO:0007669"/>
    <property type="project" value="UniProtKB-SubCell"/>
</dbReference>
<keyword evidence="10" id="KW-0694">RNA-binding</keyword>
<gene>
    <name evidence="18" type="ORF">O3M35_004371</name>
</gene>
<dbReference type="PANTHER" id="PTHR23114">
    <property type="entry name" value="M7GPPPN-MRNA HYDROLASE"/>
    <property type="match status" value="1"/>
</dbReference>